<reference evidence="1" key="1">
    <citation type="journal article" date="2023" name="PLoS Negl. Trop. Dis.">
        <title>A genome sequence for Biomphalaria pfeifferi, the major vector snail for the human-infecting parasite Schistosoma mansoni.</title>
        <authorList>
            <person name="Bu L."/>
            <person name="Lu L."/>
            <person name="Laidemitt M.R."/>
            <person name="Zhang S.M."/>
            <person name="Mutuku M."/>
            <person name="Mkoji G."/>
            <person name="Steinauer M."/>
            <person name="Loker E.S."/>
        </authorList>
    </citation>
    <scope>NUCLEOTIDE SEQUENCE</scope>
    <source>
        <strain evidence="1">KasaAsao</strain>
    </source>
</reference>
<proteinExistence type="predicted"/>
<evidence type="ECO:0000313" key="1">
    <source>
        <dbReference type="EMBL" id="KAK0054024.1"/>
    </source>
</evidence>
<gene>
    <name evidence="1" type="ORF">Bpfe_016515</name>
</gene>
<sequence length="117" mass="13627">MNVTLLYRLLVLLDQRGFEEYRDNTSNLINHSKDIYCQVKIILHSMERDLTETELNVIRAQLESVNAGFTDNMVAMNANIFQNVDLKDFVKSLAVVARQYSETMTRLQRTIQDTLRV</sequence>
<comment type="caution">
    <text evidence="1">The sequence shown here is derived from an EMBL/GenBank/DDBJ whole genome shotgun (WGS) entry which is preliminary data.</text>
</comment>
<dbReference type="Proteomes" id="UP001233172">
    <property type="component" value="Unassembled WGS sequence"/>
</dbReference>
<organism evidence="1 2">
    <name type="scientific">Biomphalaria pfeifferi</name>
    <name type="common">Bloodfluke planorb</name>
    <name type="synonym">Freshwater snail</name>
    <dbReference type="NCBI Taxonomy" id="112525"/>
    <lineage>
        <taxon>Eukaryota</taxon>
        <taxon>Metazoa</taxon>
        <taxon>Spiralia</taxon>
        <taxon>Lophotrochozoa</taxon>
        <taxon>Mollusca</taxon>
        <taxon>Gastropoda</taxon>
        <taxon>Heterobranchia</taxon>
        <taxon>Euthyneura</taxon>
        <taxon>Panpulmonata</taxon>
        <taxon>Hygrophila</taxon>
        <taxon>Lymnaeoidea</taxon>
        <taxon>Planorbidae</taxon>
        <taxon>Biomphalaria</taxon>
    </lineage>
</organism>
<keyword evidence="2" id="KW-1185">Reference proteome</keyword>
<name>A0AAD8BHS5_BIOPF</name>
<protein>
    <submittedName>
        <fullName evidence="1">Uncharacterized protein</fullName>
    </submittedName>
</protein>
<accession>A0AAD8BHS5</accession>
<dbReference type="AlphaFoldDB" id="A0AAD8BHS5"/>
<dbReference type="EMBL" id="JASAOG010000081">
    <property type="protein sequence ID" value="KAK0054024.1"/>
    <property type="molecule type" value="Genomic_DNA"/>
</dbReference>
<evidence type="ECO:0000313" key="2">
    <source>
        <dbReference type="Proteomes" id="UP001233172"/>
    </source>
</evidence>
<reference evidence="1" key="2">
    <citation type="submission" date="2023-04" db="EMBL/GenBank/DDBJ databases">
        <authorList>
            <person name="Bu L."/>
            <person name="Lu L."/>
            <person name="Laidemitt M.R."/>
            <person name="Zhang S.M."/>
            <person name="Mutuku M."/>
            <person name="Mkoji G."/>
            <person name="Steinauer M."/>
            <person name="Loker E.S."/>
        </authorList>
    </citation>
    <scope>NUCLEOTIDE SEQUENCE</scope>
    <source>
        <strain evidence="1">KasaAsao</strain>
        <tissue evidence="1">Whole Snail</tissue>
    </source>
</reference>